<protein>
    <submittedName>
        <fullName evidence="2">Uncharacterized protein</fullName>
    </submittedName>
</protein>
<feature type="region of interest" description="Disordered" evidence="1">
    <location>
        <begin position="115"/>
        <end position="149"/>
    </location>
</feature>
<dbReference type="Proteomes" id="UP001157418">
    <property type="component" value="Unassembled WGS sequence"/>
</dbReference>
<evidence type="ECO:0000313" key="2">
    <source>
        <dbReference type="EMBL" id="CAH1427425.1"/>
    </source>
</evidence>
<feature type="compositionally biased region" description="Basic and acidic residues" evidence="1">
    <location>
        <begin position="135"/>
        <end position="149"/>
    </location>
</feature>
<dbReference type="AlphaFoldDB" id="A0AAU9MZT7"/>
<sequence>MDQRPHPDCRLRFPSCSPLVRPHSFYCPTASVFLRGFNWVGSYPLPDHTNKQGEIQIYSEIRLTNEECHVTNLMTSFPKESEYRMNRTHASRENTKQTFNTDWITVTQPDVFRRLGRGCDRNDKQRKDRGSRRMGNIEKKSVSDKERLM</sequence>
<comment type="caution">
    <text evidence="2">The sequence shown here is derived from an EMBL/GenBank/DDBJ whole genome shotgun (WGS) entry which is preliminary data.</text>
</comment>
<accession>A0AAU9MZT7</accession>
<gene>
    <name evidence="2" type="ORF">LVIROSA_LOCUS14432</name>
</gene>
<organism evidence="2 3">
    <name type="scientific">Lactuca virosa</name>
    <dbReference type="NCBI Taxonomy" id="75947"/>
    <lineage>
        <taxon>Eukaryota</taxon>
        <taxon>Viridiplantae</taxon>
        <taxon>Streptophyta</taxon>
        <taxon>Embryophyta</taxon>
        <taxon>Tracheophyta</taxon>
        <taxon>Spermatophyta</taxon>
        <taxon>Magnoliopsida</taxon>
        <taxon>eudicotyledons</taxon>
        <taxon>Gunneridae</taxon>
        <taxon>Pentapetalae</taxon>
        <taxon>asterids</taxon>
        <taxon>campanulids</taxon>
        <taxon>Asterales</taxon>
        <taxon>Asteraceae</taxon>
        <taxon>Cichorioideae</taxon>
        <taxon>Cichorieae</taxon>
        <taxon>Lactucinae</taxon>
        <taxon>Lactuca</taxon>
    </lineage>
</organism>
<keyword evidence="3" id="KW-1185">Reference proteome</keyword>
<name>A0AAU9MZT7_9ASTR</name>
<proteinExistence type="predicted"/>
<feature type="compositionally biased region" description="Basic and acidic residues" evidence="1">
    <location>
        <begin position="115"/>
        <end position="128"/>
    </location>
</feature>
<dbReference type="EMBL" id="CAKMRJ010002223">
    <property type="protein sequence ID" value="CAH1427425.1"/>
    <property type="molecule type" value="Genomic_DNA"/>
</dbReference>
<evidence type="ECO:0000256" key="1">
    <source>
        <dbReference type="SAM" id="MobiDB-lite"/>
    </source>
</evidence>
<evidence type="ECO:0000313" key="3">
    <source>
        <dbReference type="Proteomes" id="UP001157418"/>
    </source>
</evidence>
<reference evidence="2 3" key="1">
    <citation type="submission" date="2022-01" db="EMBL/GenBank/DDBJ databases">
        <authorList>
            <person name="Xiong W."/>
            <person name="Schranz E."/>
        </authorList>
    </citation>
    <scope>NUCLEOTIDE SEQUENCE [LARGE SCALE GENOMIC DNA]</scope>
</reference>